<accession>A0A3S4U580</accession>
<sequence length="88" mass="9843">METQDIISGKSITVKDTESYIAPNLVSATFVSQHSEVPQAERKTDHTKEDHNFPYFINGILYPDSLGFNRNHPIGGNQKSLSLLNIIL</sequence>
<organism evidence="1 2">
    <name type="scientific">Rodentibacter pneumotropicus</name>
    <dbReference type="NCBI Taxonomy" id="758"/>
    <lineage>
        <taxon>Bacteria</taxon>
        <taxon>Pseudomonadati</taxon>
        <taxon>Pseudomonadota</taxon>
        <taxon>Gammaproteobacteria</taxon>
        <taxon>Pasteurellales</taxon>
        <taxon>Pasteurellaceae</taxon>
        <taxon>Rodentibacter</taxon>
    </lineage>
</organism>
<evidence type="ECO:0000313" key="1">
    <source>
        <dbReference type="EMBL" id="VEH65719.1"/>
    </source>
</evidence>
<reference evidence="1 2" key="1">
    <citation type="submission" date="2018-12" db="EMBL/GenBank/DDBJ databases">
        <authorList>
            <consortium name="Pathogen Informatics"/>
        </authorList>
    </citation>
    <scope>NUCLEOTIDE SEQUENCE [LARGE SCALE GENOMIC DNA]</scope>
    <source>
        <strain evidence="1 2">NCTC8284</strain>
    </source>
</reference>
<protein>
    <submittedName>
        <fullName evidence="1">Uncharacterized protein</fullName>
    </submittedName>
</protein>
<dbReference type="KEGG" id="rpne:NCTC8284_00866"/>
<evidence type="ECO:0000313" key="2">
    <source>
        <dbReference type="Proteomes" id="UP000278733"/>
    </source>
</evidence>
<proteinExistence type="predicted"/>
<dbReference type="EMBL" id="LR134405">
    <property type="protein sequence ID" value="VEH65719.1"/>
    <property type="molecule type" value="Genomic_DNA"/>
</dbReference>
<name>A0A3S4U580_9PAST</name>
<gene>
    <name evidence="1" type="ORF">NCTC8284_00866</name>
</gene>
<dbReference type="Proteomes" id="UP000278733">
    <property type="component" value="Chromosome"/>
</dbReference>
<dbReference type="AlphaFoldDB" id="A0A3S4U580"/>